<evidence type="ECO:0000313" key="4">
    <source>
        <dbReference type="Proteomes" id="UP001239782"/>
    </source>
</evidence>
<feature type="transmembrane region" description="Helical" evidence="2">
    <location>
        <begin position="21"/>
        <end position="41"/>
    </location>
</feature>
<protein>
    <recommendedName>
        <fullName evidence="5">Polysaccharide chain length determinant protein (PEP-CTERM system associated)</fullName>
    </recommendedName>
</protein>
<organism evidence="3 4">
    <name type="scientific">Pleionea litopenaei</name>
    <dbReference type="NCBI Taxonomy" id="3070815"/>
    <lineage>
        <taxon>Bacteria</taxon>
        <taxon>Pseudomonadati</taxon>
        <taxon>Pseudomonadota</taxon>
        <taxon>Gammaproteobacteria</taxon>
        <taxon>Oceanospirillales</taxon>
        <taxon>Pleioneaceae</taxon>
        <taxon>Pleionea</taxon>
    </lineage>
</organism>
<dbReference type="Proteomes" id="UP001239782">
    <property type="component" value="Chromosome"/>
</dbReference>
<dbReference type="GO" id="GO:0004713">
    <property type="term" value="F:protein tyrosine kinase activity"/>
    <property type="evidence" value="ECO:0007669"/>
    <property type="project" value="TreeGrafter"/>
</dbReference>
<feature type="coiled-coil region" evidence="1">
    <location>
        <begin position="352"/>
        <end position="379"/>
    </location>
</feature>
<evidence type="ECO:0000256" key="1">
    <source>
        <dbReference type="SAM" id="Coils"/>
    </source>
</evidence>
<keyword evidence="4" id="KW-1185">Reference proteome</keyword>
<dbReference type="GO" id="GO:0005886">
    <property type="term" value="C:plasma membrane"/>
    <property type="evidence" value="ECO:0007669"/>
    <property type="project" value="TreeGrafter"/>
</dbReference>
<keyword evidence="2" id="KW-0472">Membrane</keyword>
<accession>A0AA51RR96</accession>
<keyword evidence="1" id="KW-0175">Coiled coil</keyword>
<dbReference type="RefSeq" id="WP_309201360.1">
    <property type="nucleotide sequence ID" value="NZ_CP133548.1"/>
</dbReference>
<dbReference type="PANTHER" id="PTHR32309:SF13">
    <property type="entry name" value="FERRIC ENTEROBACTIN TRANSPORT PROTEIN FEPE"/>
    <property type="match status" value="1"/>
</dbReference>
<evidence type="ECO:0000256" key="2">
    <source>
        <dbReference type="SAM" id="Phobius"/>
    </source>
</evidence>
<feature type="coiled-coil region" evidence="1">
    <location>
        <begin position="255"/>
        <end position="310"/>
    </location>
</feature>
<dbReference type="AlphaFoldDB" id="A0AA51RR96"/>
<dbReference type="EMBL" id="CP133548">
    <property type="protein sequence ID" value="WMS86208.1"/>
    <property type="molecule type" value="Genomic_DNA"/>
</dbReference>
<feature type="transmembrane region" description="Helical" evidence="2">
    <location>
        <begin position="422"/>
        <end position="444"/>
    </location>
</feature>
<evidence type="ECO:0000313" key="3">
    <source>
        <dbReference type="EMBL" id="WMS86208.1"/>
    </source>
</evidence>
<keyword evidence="2" id="KW-0812">Transmembrane</keyword>
<feature type="transmembrane region" description="Helical" evidence="2">
    <location>
        <begin position="485"/>
        <end position="505"/>
    </location>
</feature>
<feature type="coiled-coil region" evidence="1">
    <location>
        <begin position="169"/>
        <end position="225"/>
    </location>
</feature>
<dbReference type="PANTHER" id="PTHR32309">
    <property type="entry name" value="TYROSINE-PROTEIN KINASE"/>
    <property type="match status" value="1"/>
</dbReference>
<dbReference type="InterPro" id="IPR050445">
    <property type="entry name" value="Bact_polysacc_biosynth/exp"/>
</dbReference>
<dbReference type="InterPro" id="IPR014345">
    <property type="entry name" value="XrtA_polysacc_chain"/>
</dbReference>
<dbReference type="KEGG" id="plei:Q9312_13360"/>
<keyword evidence="2" id="KW-1133">Transmembrane helix</keyword>
<evidence type="ECO:0008006" key="5">
    <source>
        <dbReference type="Google" id="ProtNLM"/>
    </source>
</evidence>
<proteinExistence type="predicted"/>
<reference evidence="3 4" key="1">
    <citation type="submission" date="2023-08" db="EMBL/GenBank/DDBJ databases">
        <title>Pleionea litopenaei sp. nov., isolated from stomach of juvenile Litopenaeus vannamei.</title>
        <authorList>
            <person name="Rho A.M."/>
            <person name="Hwang C.Y."/>
        </authorList>
    </citation>
    <scope>NUCLEOTIDE SEQUENCE [LARGE SCALE GENOMIC DNA]</scope>
    <source>
        <strain evidence="3 4">HL-JVS1</strain>
    </source>
</reference>
<dbReference type="NCBIfam" id="TIGR03007">
    <property type="entry name" value="pepcterm_ChnLen"/>
    <property type="match status" value="1"/>
</dbReference>
<gene>
    <name evidence="3" type="ORF">Q9312_13360</name>
</gene>
<name>A0AA51RR96_9GAMM</name>
<sequence length="509" mass="58232">MSPEISSIIHVIKKEAWNKRRFVLGLYIVFSMIFLAIAWNWPKIYTSSSTVFVDQQNILRPLMAGTAETTQVQSRATMANKIIFSQKAIKRVMESDIWKDQMPTDLRQIEQLGDEIRNSTQINNVGNNLIEISYKNVDPIKAYETTKLMTEIFIEESLAAKQNESQAAYNFINNQVQAYHEKLKESEDALKNFRSKNIDASENAKQNASERLIELKRELESVDLDISTQQSLLKNYQRQLAGESSFEDRASIDRENTLNQRIAELETRLADLKLNYHETYPDIVQLKGQIEDLKGQVAQVIAEREKQKGKTVNKAPTGETAQLIRTQMFTAENSLSSLQARRNQVLMLMDRERETLDKINDVEAEISELTRDYEVNQEMYQNLLSQRETARISMNIDLENQGLTLKIQEPAAIPVTPKGLRFSHLILAGLFLSFVIPIGIVYGFTLIDGKLRSDTVITHVINLPILASLHDVATPYDRRKNTINYMIAISAIFVVWSIYGIAIYFRLQG</sequence>